<dbReference type="InterPro" id="IPR036047">
    <property type="entry name" value="F-box-like_dom_sf"/>
</dbReference>
<organism evidence="2 3">
    <name type="scientific">Deinandra increscens subsp. villosa</name>
    <dbReference type="NCBI Taxonomy" id="3103831"/>
    <lineage>
        <taxon>Eukaryota</taxon>
        <taxon>Viridiplantae</taxon>
        <taxon>Streptophyta</taxon>
        <taxon>Embryophyta</taxon>
        <taxon>Tracheophyta</taxon>
        <taxon>Spermatophyta</taxon>
        <taxon>Magnoliopsida</taxon>
        <taxon>eudicotyledons</taxon>
        <taxon>Gunneridae</taxon>
        <taxon>Pentapetalae</taxon>
        <taxon>asterids</taxon>
        <taxon>campanulids</taxon>
        <taxon>Asterales</taxon>
        <taxon>Asteraceae</taxon>
        <taxon>Asteroideae</taxon>
        <taxon>Heliantheae alliance</taxon>
        <taxon>Madieae</taxon>
        <taxon>Madiinae</taxon>
        <taxon>Deinandra</taxon>
    </lineage>
</organism>
<accession>A0AAP0DMX6</accession>
<dbReference type="Pfam" id="PF08268">
    <property type="entry name" value="FBA_3"/>
    <property type="match status" value="1"/>
</dbReference>
<dbReference type="EMBL" id="JBCNJP010000006">
    <property type="protein sequence ID" value="KAK9078026.1"/>
    <property type="molecule type" value="Genomic_DNA"/>
</dbReference>
<dbReference type="AlphaFoldDB" id="A0AAP0DMX6"/>
<dbReference type="CDD" id="cd22157">
    <property type="entry name" value="F-box_AtFBW1-like"/>
    <property type="match status" value="1"/>
</dbReference>
<evidence type="ECO:0000313" key="2">
    <source>
        <dbReference type="EMBL" id="KAK9078026.1"/>
    </source>
</evidence>
<proteinExistence type="predicted"/>
<protein>
    <recommendedName>
        <fullName evidence="1">F-box domain-containing protein</fullName>
    </recommendedName>
</protein>
<dbReference type="InterPro" id="IPR013187">
    <property type="entry name" value="F-box-assoc_dom_typ3"/>
</dbReference>
<dbReference type="Pfam" id="PF00646">
    <property type="entry name" value="F-box"/>
    <property type="match status" value="1"/>
</dbReference>
<sequence length="433" mass="49908">MRTNIKQYLLKSKKRTLDADKDQPLLLSSTDLASHDDVLTEILLRLPIRSLLRSKCVSKHWRSLISDHRFALLRNPNPNPPSGLFLQRIGNATTPEYDFVPFDHRQKHVKPPFKTLDFEGDVSNSGIIVLHSSNGLMLCYSLHEQFCKISKAIEYNAMYYVYNPTINHFVTLPKPKLEGCDWFRRRPRGMTLVFDPLKSPHYKVVCVGGHLWTDNLYTIEIYSSENGGSWKTSGKPFANQIDTEFMGGVYWNDAVHWINKKGYILYLKINEDRVDRVPTPVMRDHWNVRRHCYPLVESHGCLLFIDISVKLDIHEMNRDYSGWSVKYHVDLIQVMNRLPQRNGSTLALGLGFLRPVQSFVVHCLVVGESEEDSFLVLEIPGKAMRYNIVLKTFQELCDLESSKQLRLSVADDGFSKLGRWPGAFLFFESLANV</sequence>
<dbReference type="SMART" id="SM00256">
    <property type="entry name" value="FBOX"/>
    <property type="match status" value="1"/>
</dbReference>
<dbReference type="SUPFAM" id="SSF81383">
    <property type="entry name" value="F-box domain"/>
    <property type="match status" value="1"/>
</dbReference>
<evidence type="ECO:0000313" key="3">
    <source>
        <dbReference type="Proteomes" id="UP001408789"/>
    </source>
</evidence>
<dbReference type="Proteomes" id="UP001408789">
    <property type="component" value="Unassembled WGS sequence"/>
</dbReference>
<dbReference type="InterPro" id="IPR055290">
    <property type="entry name" value="At3g26010-like"/>
</dbReference>
<comment type="caution">
    <text evidence="2">The sequence shown here is derived from an EMBL/GenBank/DDBJ whole genome shotgun (WGS) entry which is preliminary data.</text>
</comment>
<dbReference type="InterPro" id="IPR001810">
    <property type="entry name" value="F-box_dom"/>
</dbReference>
<dbReference type="PANTHER" id="PTHR35546:SF115">
    <property type="entry name" value="F-BOX DOMAIN-CONTAINING PROTEIN"/>
    <property type="match status" value="1"/>
</dbReference>
<reference evidence="2 3" key="1">
    <citation type="submission" date="2024-04" db="EMBL/GenBank/DDBJ databases">
        <title>The reference genome of an endangered Asteraceae, Deinandra increscens subsp. villosa, native to the Central Coast of California.</title>
        <authorList>
            <person name="Guilliams M."/>
            <person name="Hasenstab-Lehman K."/>
            <person name="Meyer R."/>
            <person name="Mcevoy S."/>
        </authorList>
    </citation>
    <scope>NUCLEOTIDE SEQUENCE [LARGE SCALE GENOMIC DNA]</scope>
    <source>
        <tissue evidence="2">Leaf</tissue>
    </source>
</reference>
<gene>
    <name evidence="2" type="ORF">SSX86_002083</name>
</gene>
<keyword evidence="3" id="KW-1185">Reference proteome</keyword>
<dbReference type="Gene3D" id="1.20.1280.50">
    <property type="match status" value="1"/>
</dbReference>
<evidence type="ECO:0000259" key="1">
    <source>
        <dbReference type="SMART" id="SM00256"/>
    </source>
</evidence>
<dbReference type="PANTHER" id="PTHR35546">
    <property type="entry name" value="F-BOX PROTEIN INTERACTION DOMAIN PROTEIN-RELATED"/>
    <property type="match status" value="1"/>
</dbReference>
<feature type="domain" description="F-box" evidence="1">
    <location>
        <begin position="36"/>
        <end position="74"/>
    </location>
</feature>
<name>A0AAP0DMX6_9ASTR</name>